<proteinExistence type="predicted"/>
<dbReference type="Gene3D" id="3.30.70.100">
    <property type="match status" value="1"/>
</dbReference>
<organism evidence="2 3">
    <name type="scientific">Nitratireductor aquibiodomus</name>
    <dbReference type="NCBI Taxonomy" id="204799"/>
    <lineage>
        <taxon>Bacteria</taxon>
        <taxon>Pseudomonadati</taxon>
        <taxon>Pseudomonadota</taxon>
        <taxon>Alphaproteobacteria</taxon>
        <taxon>Hyphomicrobiales</taxon>
        <taxon>Phyllobacteriaceae</taxon>
        <taxon>Nitratireductor</taxon>
    </lineage>
</organism>
<feature type="domain" description="DUF1330" evidence="1">
    <location>
        <begin position="2"/>
        <end position="95"/>
    </location>
</feature>
<dbReference type="InterPro" id="IPR010753">
    <property type="entry name" value="DUF1330"/>
</dbReference>
<evidence type="ECO:0000313" key="3">
    <source>
        <dbReference type="Proteomes" id="UP000199064"/>
    </source>
</evidence>
<dbReference type="Proteomes" id="UP000199064">
    <property type="component" value="Unassembled WGS sequence"/>
</dbReference>
<dbReference type="PANTHER" id="PTHR41521">
    <property type="match status" value="1"/>
</dbReference>
<accession>A0A1H4JW96</accession>
<evidence type="ECO:0000313" key="2">
    <source>
        <dbReference type="EMBL" id="SEB50604.1"/>
    </source>
</evidence>
<dbReference type="SUPFAM" id="SSF54909">
    <property type="entry name" value="Dimeric alpha+beta barrel"/>
    <property type="match status" value="1"/>
</dbReference>
<name>A0A1H4JW96_9HYPH</name>
<gene>
    <name evidence="2" type="ORF">SAMN05216452_1747</name>
</gene>
<dbReference type="Pfam" id="PF07045">
    <property type="entry name" value="DUF1330"/>
    <property type="match status" value="1"/>
</dbReference>
<protein>
    <submittedName>
        <fullName evidence="2">Uncharacterized conserved protein, DUF1330 family</fullName>
    </submittedName>
</protein>
<dbReference type="InterPro" id="IPR011008">
    <property type="entry name" value="Dimeric_a/b-barrel"/>
</dbReference>
<dbReference type="RefSeq" id="WP_007010106.1">
    <property type="nucleotide sequence ID" value="NZ_FNSL01000001.1"/>
</dbReference>
<dbReference type="PANTHER" id="PTHR41521:SF4">
    <property type="entry name" value="BLR0684 PROTEIN"/>
    <property type="match status" value="1"/>
</dbReference>
<evidence type="ECO:0000259" key="1">
    <source>
        <dbReference type="Pfam" id="PF07045"/>
    </source>
</evidence>
<reference evidence="3" key="1">
    <citation type="submission" date="2016-10" db="EMBL/GenBank/DDBJ databases">
        <authorList>
            <person name="Varghese N."/>
            <person name="Submissions S."/>
        </authorList>
    </citation>
    <scope>NUCLEOTIDE SEQUENCE [LARGE SCALE GENOMIC DNA]</scope>
    <source>
        <strain evidence="3">ES.061</strain>
    </source>
</reference>
<dbReference type="EMBL" id="FNSL01000001">
    <property type="protein sequence ID" value="SEB50604.1"/>
    <property type="molecule type" value="Genomic_DNA"/>
</dbReference>
<sequence length="108" mass="11744">MPAYAIGHLRNVVMGPAIVEYLERIDETLEPFGGHFIIHGALPDVKEGNWEGDLIVIAFPDRGKADAWYASPAYQAIKTLRSDNSDGQILLIDGVDADHRASDILSAA</sequence>
<dbReference type="AlphaFoldDB" id="A0A1H4JW96"/>
<keyword evidence="3" id="KW-1185">Reference proteome</keyword>